<protein>
    <submittedName>
        <fullName evidence="2">Uncharacterized protein</fullName>
    </submittedName>
</protein>
<dbReference type="OrthoDB" id="6119446at2759"/>
<feature type="region of interest" description="Disordered" evidence="1">
    <location>
        <begin position="146"/>
        <end position="175"/>
    </location>
</feature>
<comment type="caution">
    <text evidence="2">The sequence shown here is derived from an EMBL/GenBank/DDBJ whole genome shotgun (WGS) entry which is preliminary data.</text>
</comment>
<keyword evidence="3" id="KW-1185">Reference proteome</keyword>
<evidence type="ECO:0000256" key="1">
    <source>
        <dbReference type="SAM" id="MobiDB-lite"/>
    </source>
</evidence>
<reference evidence="2" key="1">
    <citation type="submission" date="2020-04" db="EMBL/GenBank/DDBJ databases">
        <authorList>
            <person name="Alioto T."/>
            <person name="Alioto T."/>
            <person name="Gomez Garrido J."/>
        </authorList>
    </citation>
    <scope>NUCLEOTIDE SEQUENCE</scope>
    <source>
        <strain evidence="2">A484AB</strain>
    </source>
</reference>
<accession>A0A6S7FFY7</accession>
<gene>
    <name evidence="2" type="ORF">PACLA_8A019330</name>
</gene>
<sequence>MSREGAQIGEAPQTQRTDQIESRVQLTVDLQTQGITCVSPTTLQYITKKAETILNKDTAIVQAPGSVYGTAFMVESTTTVRPHYVTKATNGKITCNDCPNWKAYKLSFHSLALAEKTGTTLKYLQWFKEKGPNQINLTTLITCDSGKGVGKKGNKSSTARRKDGRSGKTAPTNTVDRLSGLSNFVSTQAPISSVENLNRATNVNTVETAILRPPLPPDIINAVRYHPSTQTFPTAPMRSVPQHSAPYSSPLPDITTARGFSVNLLQFCPALVRSCYGCAQPLKPGGVIGTPPYDLAIVTRMNREFPDPVTGVIRSKEGNVYFHVHLNCLRRKQPYFNPQMAIIPRELFQQL</sequence>
<dbReference type="Proteomes" id="UP001152795">
    <property type="component" value="Unassembled WGS sequence"/>
</dbReference>
<name>A0A6S7FFY7_PARCT</name>
<feature type="region of interest" description="Disordered" evidence="1">
    <location>
        <begin position="1"/>
        <end position="20"/>
    </location>
</feature>
<evidence type="ECO:0000313" key="2">
    <source>
        <dbReference type="EMBL" id="CAB3978355.1"/>
    </source>
</evidence>
<feature type="compositionally biased region" description="Basic residues" evidence="1">
    <location>
        <begin position="149"/>
        <end position="159"/>
    </location>
</feature>
<dbReference type="AlphaFoldDB" id="A0A6S7FFY7"/>
<organism evidence="2 3">
    <name type="scientific">Paramuricea clavata</name>
    <name type="common">Red gorgonian</name>
    <name type="synonym">Violescent sea-whip</name>
    <dbReference type="NCBI Taxonomy" id="317549"/>
    <lineage>
        <taxon>Eukaryota</taxon>
        <taxon>Metazoa</taxon>
        <taxon>Cnidaria</taxon>
        <taxon>Anthozoa</taxon>
        <taxon>Octocorallia</taxon>
        <taxon>Malacalcyonacea</taxon>
        <taxon>Plexauridae</taxon>
        <taxon>Paramuricea</taxon>
    </lineage>
</organism>
<dbReference type="EMBL" id="CACRXK020000107">
    <property type="protein sequence ID" value="CAB3978355.1"/>
    <property type="molecule type" value="Genomic_DNA"/>
</dbReference>
<evidence type="ECO:0000313" key="3">
    <source>
        <dbReference type="Proteomes" id="UP001152795"/>
    </source>
</evidence>
<proteinExistence type="predicted"/>